<dbReference type="EMBL" id="WRPA01000001">
    <property type="protein sequence ID" value="MXR67545.1"/>
    <property type="molecule type" value="Genomic_DNA"/>
</dbReference>
<dbReference type="SUPFAM" id="SSF74650">
    <property type="entry name" value="Galactose mutarotase-like"/>
    <property type="match status" value="1"/>
</dbReference>
<comment type="caution">
    <text evidence="7">The sequence shown here is derived from an EMBL/GenBank/DDBJ whole genome shotgun (WGS) entry which is preliminary data.</text>
</comment>
<organism evidence="7 8">
    <name type="scientific">Shewanella insulae</name>
    <dbReference type="NCBI Taxonomy" id="2681496"/>
    <lineage>
        <taxon>Bacteria</taxon>
        <taxon>Pseudomonadati</taxon>
        <taxon>Pseudomonadota</taxon>
        <taxon>Gammaproteobacteria</taxon>
        <taxon>Alteromonadales</taxon>
        <taxon>Shewanellaceae</taxon>
        <taxon>Shewanella</taxon>
    </lineage>
</organism>
<feature type="binding site" evidence="6">
    <location>
        <position position="81"/>
    </location>
    <ligand>
        <name>substrate</name>
    </ligand>
</feature>
<dbReference type="GO" id="GO:0030246">
    <property type="term" value="F:carbohydrate binding"/>
    <property type="evidence" value="ECO:0007669"/>
    <property type="project" value="UniProtKB-UniRule"/>
</dbReference>
<evidence type="ECO:0000256" key="1">
    <source>
        <dbReference type="ARBA" id="ARBA00001096"/>
    </source>
</evidence>
<evidence type="ECO:0000313" key="8">
    <source>
        <dbReference type="Proteomes" id="UP000474778"/>
    </source>
</evidence>
<feature type="active site" evidence="5">
    <location>
        <position position="155"/>
    </location>
</feature>
<dbReference type="CDD" id="cd09020">
    <property type="entry name" value="D-hex-6-P-epi_like"/>
    <property type="match status" value="1"/>
</dbReference>
<feature type="active site" evidence="5">
    <location>
        <position position="255"/>
    </location>
</feature>
<accession>A0A6L7HTM1</accession>
<comment type="similarity">
    <text evidence="2 4">Belongs to the glucose-6-phosphate 1-epimerase family.</text>
</comment>
<dbReference type="PANTHER" id="PTHR11122">
    <property type="entry name" value="APOSPORY-ASSOCIATED PROTEIN C-RELATED"/>
    <property type="match status" value="1"/>
</dbReference>
<dbReference type="InterPro" id="IPR014718">
    <property type="entry name" value="GH-type_carb-bd"/>
</dbReference>
<dbReference type="Pfam" id="PF01263">
    <property type="entry name" value="Aldose_epim"/>
    <property type="match status" value="1"/>
</dbReference>
<dbReference type="Proteomes" id="UP000474778">
    <property type="component" value="Unassembled WGS sequence"/>
</dbReference>
<proteinExistence type="inferred from homology"/>
<evidence type="ECO:0000256" key="5">
    <source>
        <dbReference type="PIRSR" id="PIRSR016020-1"/>
    </source>
</evidence>
<keyword evidence="3 4" id="KW-0413">Isomerase</keyword>
<reference evidence="7 8" key="1">
    <citation type="submission" date="2019-12" db="EMBL/GenBank/DDBJ databases">
        <title>Shewanella insulae sp. nov., isolated from a tidal flat.</title>
        <authorList>
            <person name="Yoon J.-H."/>
        </authorList>
    </citation>
    <scope>NUCLEOTIDE SEQUENCE [LARGE SCALE GENOMIC DNA]</scope>
    <source>
        <strain evidence="7 8">JBTF-M18</strain>
    </source>
</reference>
<protein>
    <recommendedName>
        <fullName evidence="4">Putative glucose-6-phosphate 1-epimerase</fullName>
        <ecNumber evidence="4">5.1.3.15</ecNumber>
    </recommendedName>
</protein>
<dbReference type="PIRSF" id="PIRSF016020">
    <property type="entry name" value="PHexose_mutarotase"/>
    <property type="match status" value="1"/>
</dbReference>
<dbReference type="InterPro" id="IPR025532">
    <property type="entry name" value="G6P_1-epimerase"/>
</dbReference>
<evidence type="ECO:0000256" key="6">
    <source>
        <dbReference type="PIRSR" id="PIRSR016020-2"/>
    </source>
</evidence>
<feature type="binding site" evidence="6">
    <location>
        <position position="61"/>
    </location>
    <ligand>
        <name>substrate</name>
    </ligand>
</feature>
<dbReference type="GO" id="GO:0047938">
    <property type="term" value="F:glucose-6-phosphate 1-epimerase activity"/>
    <property type="evidence" value="ECO:0007669"/>
    <property type="project" value="UniProtKB-UniRule"/>
</dbReference>
<name>A0A6L7HTM1_9GAMM</name>
<dbReference type="InterPro" id="IPR008183">
    <property type="entry name" value="Aldose_1/G6P_1-epimerase"/>
</dbReference>
<dbReference type="Gene3D" id="2.70.98.10">
    <property type="match status" value="1"/>
</dbReference>
<dbReference type="RefSeq" id="WP_160793521.1">
    <property type="nucleotide sequence ID" value="NZ_CANMWR010000011.1"/>
</dbReference>
<feature type="binding site" evidence="6">
    <location>
        <position position="86"/>
    </location>
    <ligand>
        <name>substrate</name>
    </ligand>
</feature>
<dbReference type="InterPro" id="IPR011013">
    <property type="entry name" value="Gal_mutarotase_sf_dom"/>
</dbReference>
<sequence length="284" mass="32502">MGSVTVKKHPQGLEYVEVDTDLCQARIFMQGAQIDRFQPKGQAPLLWVSSADDYQPGNGIRGGIPVCWPWFGMHENPQWPQHGFARTRLWNLDSVQMQDQVVELKFSLTVSDDDRQYWAHPSRVELIFTLSDSLSVSLVNTNLGDTPFNLTQALHTYFPIEDIHQLKASGFSGARYIEFGEGPFEQEGDEVQFDRETDRVYTQLGDCQQLHTPQGIIEVRRDNSHSAVLWNPWIEKSKRLSRFNDQDYLTMVCLEAANVLEDRVELAPGESHTLSTHIRWKPQG</sequence>
<evidence type="ECO:0000256" key="2">
    <source>
        <dbReference type="ARBA" id="ARBA00005866"/>
    </source>
</evidence>
<evidence type="ECO:0000313" key="7">
    <source>
        <dbReference type="EMBL" id="MXR67545.1"/>
    </source>
</evidence>
<evidence type="ECO:0000256" key="3">
    <source>
        <dbReference type="ARBA" id="ARBA00023235"/>
    </source>
</evidence>
<dbReference type="EC" id="5.1.3.15" evidence="4"/>
<gene>
    <name evidence="7" type="ORF">GNT65_02500</name>
</gene>
<evidence type="ECO:0000256" key="4">
    <source>
        <dbReference type="PIRNR" id="PIRNR016020"/>
    </source>
</evidence>
<keyword evidence="8" id="KW-1185">Reference proteome</keyword>
<dbReference type="GO" id="GO:0005975">
    <property type="term" value="P:carbohydrate metabolic process"/>
    <property type="evidence" value="ECO:0007669"/>
    <property type="project" value="InterPro"/>
</dbReference>
<dbReference type="PANTHER" id="PTHR11122:SF13">
    <property type="entry name" value="GLUCOSE-6-PHOSPHATE 1-EPIMERASE"/>
    <property type="match status" value="1"/>
</dbReference>
<dbReference type="AlphaFoldDB" id="A0A6L7HTM1"/>
<comment type="catalytic activity">
    <reaction evidence="1">
        <text>alpha-D-glucose 6-phosphate = beta-D-glucose 6-phosphate</text>
        <dbReference type="Rhea" id="RHEA:16249"/>
        <dbReference type="ChEBI" id="CHEBI:58225"/>
        <dbReference type="ChEBI" id="CHEBI:58247"/>
        <dbReference type="EC" id="5.1.3.15"/>
    </reaction>
</comment>